<keyword evidence="4" id="KW-0539">Nucleus</keyword>
<protein>
    <recommendedName>
        <fullName evidence="5">U6 snRNA phosphodiesterase 1</fullName>
    </recommendedName>
    <alternativeName>
        <fullName evidence="6">3'-5' RNA exonuclease USB1</fullName>
    </alternativeName>
</protein>
<feature type="region of interest" description="Disordered" evidence="7">
    <location>
        <begin position="240"/>
        <end position="261"/>
    </location>
</feature>
<evidence type="ECO:0000256" key="6">
    <source>
        <dbReference type="ARBA" id="ARBA00030030"/>
    </source>
</evidence>
<comment type="caution">
    <text evidence="8">The sequence shown here is derived from an EMBL/GenBank/DDBJ whole genome shotgun (WGS) entry which is preliminary data.</text>
</comment>
<dbReference type="GO" id="GO:0034477">
    <property type="term" value="P:U6 snRNA 3'-end processing"/>
    <property type="evidence" value="ECO:0007669"/>
    <property type="project" value="InterPro"/>
</dbReference>
<dbReference type="AlphaFoldDB" id="A0A8J4PMB0"/>
<feature type="compositionally biased region" description="Acidic residues" evidence="7">
    <location>
        <begin position="240"/>
        <end position="253"/>
    </location>
</feature>
<accession>A0A8J4PMB0</accession>
<feature type="compositionally biased region" description="Basic and acidic residues" evidence="7">
    <location>
        <begin position="35"/>
        <end position="44"/>
    </location>
</feature>
<keyword evidence="9" id="KW-1185">Reference proteome</keyword>
<evidence type="ECO:0000256" key="7">
    <source>
        <dbReference type="SAM" id="MobiDB-lite"/>
    </source>
</evidence>
<organism evidence="8 9">
    <name type="scientific">Polysphondylium violaceum</name>
    <dbReference type="NCBI Taxonomy" id="133409"/>
    <lineage>
        <taxon>Eukaryota</taxon>
        <taxon>Amoebozoa</taxon>
        <taxon>Evosea</taxon>
        <taxon>Eumycetozoa</taxon>
        <taxon>Dictyostelia</taxon>
        <taxon>Dictyosteliales</taxon>
        <taxon>Dictyosteliaceae</taxon>
        <taxon>Polysphondylium</taxon>
    </lineage>
</organism>
<dbReference type="PANTHER" id="PTHR13522:SF3">
    <property type="entry name" value="U6 SNRNA PHOSPHODIESTERASE 1"/>
    <property type="match status" value="1"/>
</dbReference>
<evidence type="ECO:0000313" key="9">
    <source>
        <dbReference type="Proteomes" id="UP000695562"/>
    </source>
</evidence>
<evidence type="ECO:0000256" key="1">
    <source>
        <dbReference type="ARBA" id="ARBA00022722"/>
    </source>
</evidence>
<dbReference type="GO" id="GO:0016829">
    <property type="term" value="F:lyase activity"/>
    <property type="evidence" value="ECO:0007669"/>
    <property type="project" value="UniProtKB-KW"/>
</dbReference>
<evidence type="ECO:0000313" key="8">
    <source>
        <dbReference type="EMBL" id="KAF2068871.1"/>
    </source>
</evidence>
<dbReference type="SUPFAM" id="SSF55144">
    <property type="entry name" value="LigT-like"/>
    <property type="match status" value="1"/>
</dbReference>
<gene>
    <name evidence="8" type="ORF">CYY_009808</name>
</gene>
<keyword evidence="2" id="KW-0378">Hydrolase</keyword>
<dbReference type="PANTHER" id="PTHR13522">
    <property type="entry name" value="U6 SNRNA PHOSPHODIESTERASE 1"/>
    <property type="match status" value="1"/>
</dbReference>
<name>A0A8J4PMB0_9MYCE</name>
<dbReference type="EMBL" id="AJWJ01000814">
    <property type="protein sequence ID" value="KAF2068871.1"/>
    <property type="molecule type" value="Genomic_DNA"/>
</dbReference>
<evidence type="ECO:0000256" key="2">
    <source>
        <dbReference type="ARBA" id="ARBA00022801"/>
    </source>
</evidence>
<dbReference type="Pfam" id="PF09749">
    <property type="entry name" value="HVSL"/>
    <property type="match status" value="1"/>
</dbReference>
<keyword evidence="1" id="KW-0540">Nuclease</keyword>
<reference evidence="8" key="1">
    <citation type="submission" date="2020-01" db="EMBL/GenBank/DDBJ databases">
        <title>Development of genomics and gene disruption for Polysphondylium violaceum indicates a role for the polyketide synthase stlB in stalk morphogenesis.</title>
        <authorList>
            <person name="Narita B."/>
            <person name="Kawabe Y."/>
            <person name="Kin K."/>
            <person name="Saito T."/>
            <person name="Gibbs R."/>
            <person name="Kuspa A."/>
            <person name="Muzny D."/>
            <person name="Queller D."/>
            <person name="Richards S."/>
            <person name="Strassman J."/>
            <person name="Sucgang R."/>
            <person name="Worley K."/>
            <person name="Schaap P."/>
        </authorList>
    </citation>
    <scope>NUCLEOTIDE SEQUENCE</scope>
    <source>
        <strain evidence="8">QSvi11</strain>
    </source>
</reference>
<dbReference type="Gene3D" id="3.90.1140.10">
    <property type="entry name" value="Cyclic phosphodiesterase"/>
    <property type="match status" value="1"/>
</dbReference>
<evidence type="ECO:0000256" key="3">
    <source>
        <dbReference type="ARBA" id="ARBA00023239"/>
    </source>
</evidence>
<keyword evidence="3" id="KW-0456">Lyase</keyword>
<dbReference type="GO" id="GO:0000175">
    <property type="term" value="F:3'-5'-RNA exonuclease activity"/>
    <property type="evidence" value="ECO:0007669"/>
    <property type="project" value="TreeGrafter"/>
</dbReference>
<dbReference type="Proteomes" id="UP000695562">
    <property type="component" value="Unassembled WGS sequence"/>
</dbReference>
<sequence>MNLLCQYEDEIEQDYQEIQPLQESKEKKDDKRKRITIEQEKVDKQDDDIPDPFFKKAKATFTQPAPSQDRNKDEKMRQFQHVEGNFPTFIFIKIPTDRQDIIDLVQEVNTLSDSVLNNDNEDHQVNLNIKQLKDYHISLSRTFPIREHQIESFSNEIKKSLSNQKKFFIQLESCNLFYNDNQSRVFLSMLPTQSSKSTLLDIIDRIDKCCLLFKFPLFYKDPEPHFSICWKSLINNNNNDDDDDDDGDNEDTETTTSTTATTDSSSKEILLKYKNNTTIKKKMDTIINPIIVNRIYWLVGKREYYIELT</sequence>
<dbReference type="InterPro" id="IPR009097">
    <property type="entry name" value="Cyclic_Pdiesterase"/>
</dbReference>
<evidence type="ECO:0000256" key="5">
    <source>
        <dbReference type="ARBA" id="ARBA00029543"/>
    </source>
</evidence>
<evidence type="ECO:0000256" key="4">
    <source>
        <dbReference type="ARBA" id="ARBA00023242"/>
    </source>
</evidence>
<proteinExistence type="predicted"/>
<dbReference type="InterPro" id="IPR027521">
    <property type="entry name" value="Usb1"/>
</dbReference>
<feature type="region of interest" description="Disordered" evidence="7">
    <location>
        <begin position="16"/>
        <end position="50"/>
    </location>
</feature>
<dbReference type="OrthoDB" id="49151at2759"/>
<dbReference type="GO" id="GO:0005634">
    <property type="term" value="C:nucleus"/>
    <property type="evidence" value="ECO:0007669"/>
    <property type="project" value="TreeGrafter"/>
</dbReference>